<evidence type="ECO:0000313" key="2">
    <source>
        <dbReference type="Proteomes" id="UP000053105"/>
    </source>
</evidence>
<name>A0A0N0BCP2_9HYME</name>
<evidence type="ECO:0000313" key="1">
    <source>
        <dbReference type="EMBL" id="KOX69292.1"/>
    </source>
</evidence>
<dbReference type="OrthoDB" id="6354602at2759"/>
<dbReference type="EMBL" id="KQ435896">
    <property type="protein sequence ID" value="KOX69292.1"/>
    <property type="molecule type" value="Genomic_DNA"/>
</dbReference>
<sequence>MTLSGKLARREIVDLELPSWSTESRRKPPPMKELANVACQFVISSFFITESDFIGGNPGNRASSGATPMQRKLAIGTCQIDEYRKLNQHFERNASNVRKNDNPWHQGTSDARRPRIPQIRVSNTRLAQAASGCAPSVDVLPIFDVKQQSARNPARMGGTSLSRFSYNNKRLGDNGGMNEQTTKVNLTSEYPDENLICFAEAKTCDTRGELSTAVIEGFPELKRIFEKFHLKKICSGLMRLPARLVGARILAVLPHSALFAATSEIGRTSTLGAQPLAACASQCSKLVVEES</sequence>
<gene>
    <name evidence="1" type="ORF">WN51_04329</name>
</gene>
<reference evidence="1 2" key="1">
    <citation type="submission" date="2015-07" db="EMBL/GenBank/DDBJ databases">
        <title>The genome of Melipona quadrifasciata.</title>
        <authorList>
            <person name="Pan H."/>
            <person name="Kapheim K."/>
        </authorList>
    </citation>
    <scope>NUCLEOTIDE SEQUENCE [LARGE SCALE GENOMIC DNA]</scope>
    <source>
        <strain evidence="1">0111107301</strain>
        <tissue evidence="1">Whole body</tissue>
    </source>
</reference>
<protein>
    <submittedName>
        <fullName evidence="1">Uncharacterized protein</fullName>
    </submittedName>
</protein>
<organism evidence="1 2">
    <name type="scientific">Melipona quadrifasciata</name>
    <dbReference type="NCBI Taxonomy" id="166423"/>
    <lineage>
        <taxon>Eukaryota</taxon>
        <taxon>Metazoa</taxon>
        <taxon>Ecdysozoa</taxon>
        <taxon>Arthropoda</taxon>
        <taxon>Hexapoda</taxon>
        <taxon>Insecta</taxon>
        <taxon>Pterygota</taxon>
        <taxon>Neoptera</taxon>
        <taxon>Endopterygota</taxon>
        <taxon>Hymenoptera</taxon>
        <taxon>Apocrita</taxon>
        <taxon>Aculeata</taxon>
        <taxon>Apoidea</taxon>
        <taxon>Anthophila</taxon>
        <taxon>Apidae</taxon>
        <taxon>Melipona</taxon>
    </lineage>
</organism>
<proteinExistence type="predicted"/>
<dbReference type="Proteomes" id="UP000053105">
    <property type="component" value="Unassembled WGS sequence"/>
</dbReference>
<dbReference type="AlphaFoldDB" id="A0A0N0BCP2"/>
<keyword evidence="2" id="KW-1185">Reference proteome</keyword>
<accession>A0A0N0BCP2</accession>